<protein>
    <submittedName>
        <fullName evidence="2">Uncharacterized protein</fullName>
    </submittedName>
</protein>
<gene>
    <name evidence="2" type="ORF">ELUCI_v1c04700</name>
</gene>
<reference evidence="2 3" key="1">
    <citation type="submission" date="2017-11" db="EMBL/GenBank/DDBJ databases">
        <title>Genome sequence of Entomoplasma lucivorax PIPN-2 (ATCC 49196).</title>
        <authorList>
            <person name="Lo W.-S."/>
            <person name="Gasparich G.E."/>
            <person name="Kuo C.-H."/>
        </authorList>
    </citation>
    <scope>NUCLEOTIDE SEQUENCE [LARGE SCALE GENOMIC DNA]</scope>
    <source>
        <strain evidence="2 3">PIPN-2</strain>
    </source>
</reference>
<keyword evidence="1" id="KW-1133">Transmembrane helix</keyword>
<dbReference type="AlphaFoldDB" id="A0A2S5RDK3"/>
<feature type="transmembrane region" description="Helical" evidence="1">
    <location>
        <begin position="45"/>
        <end position="62"/>
    </location>
</feature>
<dbReference type="PROSITE" id="PS51257">
    <property type="entry name" value="PROKAR_LIPOPROTEIN"/>
    <property type="match status" value="1"/>
</dbReference>
<feature type="transmembrane region" description="Helical" evidence="1">
    <location>
        <begin position="124"/>
        <end position="150"/>
    </location>
</feature>
<feature type="transmembrane region" description="Helical" evidence="1">
    <location>
        <begin position="354"/>
        <end position="372"/>
    </location>
</feature>
<evidence type="ECO:0000313" key="3">
    <source>
        <dbReference type="Proteomes" id="UP000237865"/>
    </source>
</evidence>
<proteinExistence type="predicted"/>
<dbReference type="EMBL" id="PHNE01000002">
    <property type="protein sequence ID" value="PPE05378.1"/>
    <property type="molecule type" value="Genomic_DNA"/>
</dbReference>
<dbReference type="Proteomes" id="UP000237865">
    <property type="component" value="Unassembled WGS sequence"/>
</dbReference>
<evidence type="ECO:0000256" key="1">
    <source>
        <dbReference type="SAM" id="Phobius"/>
    </source>
</evidence>
<feature type="transmembrane region" description="Helical" evidence="1">
    <location>
        <begin position="83"/>
        <end position="104"/>
    </location>
</feature>
<evidence type="ECO:0000313" key="2">
    <source>
        <dbReference type="EMBL" id="PPE05378.1"/>
    </source>
</evidence>
<dbReference type="RefSeq" id="WP_028127018.1">
    <property type="nucleotide sequence ID" value="NZ_PHNE01000002.1"/>
</dbReference>
<feature type="transmembrane region" description="Helical" evidence="1">
    <location>
        <begin position="286"/>
        <end position="307"/>
    </location>
</feature>
<keyword evidence="1" id="KW-0472">Membrane</keyword>
<feature type="transmembrane region" description="Helical" evidence="1">
    <location>
        <begin position="238"/>
        <end position="260"/>
    </location>
</feature>
<name>A0A2S5RDK3_9MOLU</name>
<feature type="transmembrane region" description="Helical" evidence="1">
    <location>
        <begin position="319"/>
        <end position="342"/>
    </location>
</feature>
<keyword evidence="3" id="KW-1185">Reference proteome</keyword>
<feature type="transmembrane region" description="Helical" evidence="1">
    <location>
        <begin position="205"/>
        <end position="232"/>
    </location>
</feature>
<sequence length="397" mass="45339">MNKKGITVLGACWISFVTNSMVACIFMIIAGLLPGGFGWEITLEFSIFLTLGIIYLTGFILYQKDIIKWKISQYIFPHKKPKVYKNMFLLNLMSYYIGGIWIGIVRVLIMTGIAFPQVQTTQAYYILLALVVIWLIIGLLETISGIGALVTHLSDHRFQKYTKYFALMGGIFGVFYGVYEFCNQEEAEKYAANQIQFKKNTVNKFGITILGAILLTIIIEALIISPLLIVVGILLAQIWFTIIGCILLVVTAIYLILYLIHKKINWKNKSLVPIFPKDKLKKSIDLSFIINLHLLYTTFALILNILGLLSRNLDSTNQIIIIFFLTLNSIGFISGLSIYLIQRYALKWKHYIKYLALFCFFIGMIYGIYLILNKDEPSSNAIDLENKQDNNQSETRF</sequence>
<accession>A0A2S5RDK3</accession>
<comment type="caution">
    <text evidence="2">The sequence shown here is derived from an EMBL/GenBank/DDBJ whole genome shotgun (WGS) entry which is preliminary data.</text>
</comment>
<keyword evidence="1" id="KW-0812">Transmembrane</keyword>
<feature type="transmembrane region" description="Helical" evidence="1">
    <location>
        <begin position="12"/>
        <end position="33"/>
    </location>
</feature>
<organism evidence="2 3">
    <name type="scientific">Williamsoniiplasma lucivorax</name>
    <dbReference type="NCBI Taxonomy" id="209274"/>
    <lineage>
        <taxon>Bacteria</taxon>
        <taxon>Bacillati</taxon>
        <taxon>Mycoplasmatota</taxon>
        <taxon>Mollicutes</taxon>
        <taxon>Entomoplasmatales</taxon>
        <taxon>Williamsoniiplasma</taxon>
    </lineage>
</organism>